<dbReference type="EMBL" id="CP000088">
    <property type="protein sequence ID" value="AAZ56922.1"/>
    <property type="molecule type" value="Genomic_DNA"/>
</dbReference>
<name>Q47KV0_THEFY</name>
<sequence>MSSPSDNGRNGRIRPTGWRMPLAVAAVTGTIVFLVVRETYSSLVLLPWTAIPTLALLALGELITAVQVRRRIRGEPGTEPIEPLSAARLLAFAKASVLLGALACGGFTGFAVALLEWLHSPHARADALIAGGTALSGLLLVLAAVFLEYACRVPPDSNENNQVSG</sequence>
<gene>
    <name evidence="2" type="ordered locus">Tfu_2889</name>
</gene>
<dbReference type="STRING" id="269800.Tfu_2889"/>
<proteinExistence type="predicted"/>
<feature type="transmembrane region" description="Helical" evidence="1">
    <location>
        <begin position="89"/>
        <end position="115"/>
    </location>
</feature>
<accession>Q47KV0</accession>
<keyword evidence="1" id="KW-1133">Transmembrane helix</keyword>
<feature type="transmembrane region" description="Helical" evidence="1">
    <location>
        <begin position="48"/>
        <end position="68"/>
    </location>
</feature>
<evidence type="ECO:0000256" key="1">
    <source>
        <dbReference type="SAM" id="Phobius"/>
    </source>
</evidence>
<dbReference type="HOGENOM" id="CLU_123281_2_1_11"/>
<dbReference type="Pfam" id="PF11377">
    <property type="entry name" value="DUF3180"/>
    <property type="match status" value="1"/>
</dbReference>
<keyword evidence="1" id="KW-0812">Transmembrane</keyword>
<organism evidence="2">
    <name type="scientific">Thermobifida fusca (strain YX)</name>
    <dbReference type="NCBI Taxonomy" id="269800"/>
    <lineage>
        <taxon>Bacteria</taxon>
        <taxon>Bacillati</taxon>
        <taxon>Actinomycetota</taxon>
        <taxon>Actinomycetes</taxon>
        <taxon>Streptosporangiales</taxon>
        <taxon>Nocardiopsidaceae</taxon>
        <taxon>Thermobifida</taxon>
    </lineage>
</organism>
<evidence type="ECO:0000313" key="2">
    <source>
        <dbReference type="EMBL" id="AAZ56922.1"/>
    </source>
</evidence>
<dbReference type="KEGG" id="tfu:Tfu_2889"/>
<protein>
    <submittedName>
        <fullName evidence="2">Possible secreted protein</fullName>
    </submittedName>
</protein>
<keyword evidence="1" id="KW-0472">Membrane</keyword>
<feature type="transmembrane region" description="Helical" evidence="1">
    <location>
        <begin position="20"/>
        <end position="36"/>
    </location>
</feature>
<dbReference type="InterPro" id="IPR021517">
    <property type="entry name" value="DUF3180"/>
</dbReference>
<feature type="transmembrane region" description="Helical" evidence="1">
    <location>
        <begin position="127"/>
        <end position="147"/>
    </location>
</feature>
<reference evidence="2" key="1">
    <citation type="submission" date="2005-07" db="EMBL/GenBank/DDBJ databases">
        <title>Complete sequence of Thermobifida fusca YX.</title>
        <authorList>
            <consortium name="US DOE Joint Genome Institute"/>
            <person name="Copeland A."/>
            <person name="Lucas S."/>
            <person name="Lapidus A."/>
            <person name="Barry K."/>
            <person name="Detter J.C."/>
            <person name="Glavina T."/>
            <person name="Hammon N."/>
            <person name="Israni S."/>
            <person name="Pitluck S."/>
            <person name="Di Bartolo G."/>
            <person name="Chain P."/>
            <person name="Schmutz J."/>
            <person name="Larimer F."/>
            <person name="Land M."/>
            <person name="Lykidis A."/>
            <person name="Richardson P."/>
        </authorList>
    </citation>
    <scope>NUCLEOTIDE SEQUENCE</scope>
    <source>
        <strain evidence="2">YX</strain>
    </source>
</reference>
<dbReference type="AlphaFoldDB" id="Q47KV0"/>
<dbReference type="eggNOG" id="ENOG5033CMQ">
    <property type="taxonomic scope" value="Bacteria"/>
</dbReference>